<dbReference type="eggNOG" id="KOG2378">
    <property type="taxonomic scope" value="Eukaryota"/>
</dbReference>
<accession>A0A1I7SSY4</accession>
<dbReference type="Gene3D" id="2.60.120.10">
    <property type="entry name" value="Jelly Rolls"/>
    <property type="match status" value="2"/>
</dbReference>
<dbReference type="EMBL" id="CAJFCV020000003">
    <property type="protein sequence ID" value="CAG9108838.1"/>
    <property type="molecule type" value="Genomic_DNA"/>
</dbReference>
<evidence type="ECO:0000313" key="9">
    <source>
        <dbReference type="EMBL" id="CAG9108838.1"/>
    </source>
</evidence>
<evidence type="ECO:0000313" key="10">
    <source>
        <dbReference type="Proteomes" id="UP000095284"/>
    </source>
</evidence>
<evidence type="ECO:0000313" key="8">
    <source>
        <dbReference type="EMBL" id="CAD5221809.1"/>
    </source>
</evidence>
<reference evidence="12" key="1">
    <citation type="submission" date="2016-11" db="UniProtKB">
        <authorList>
            <consortium name="WormBaseParasite"/>
        </authorList>
    </citation>
    <scope>IDENTIFICATION</scope>
</reference>
<dbReference type="InterPro" id="IPR036390">
    <property type="entry name" value="WH_DNA-bd_sf"/>
</dbReference>
<evidence type="ECO:0000259" key="5">
    <source>
        <dbReference type="PROSITE" id="PS50042"/>
    </source>
</evidence>
<feature type="region of interest" description="Disordered" evidence="3">
    <location>
        <begin position="158"/>
        <end position="188"/>
    </location>
</feature>
<dbReference type="GO" id="GO:0005085">
    <property type="term" value="F:guanyl-nucleotide exchange factor activity"/>
    <property type="evidence" value="ECO:0007669"/>
    <property type="project" value="UniProtKB-KW"/>
</dbReference>
<dbReference type="Pfam" id="PF00027">
    <property type="entry name" value="cNMP_binding"/>
    <property type="match status" value="2"/>
</dbReference>
<evidence type="ECO:0000259" key="6">
    <source>
        <dbReference type="PROSITE" id="PS50186"/>
    </source>
</evidence>
<feature type="domain" description="Ras-GEF" evidence="4">
    <location>
        <begin position="867"/>
        <end position="1101"/>
    </location>
</feature>
<dbReference type="Proteomes" id="UP000659654">
    <property type="component" value="Unassembled WGS sequence"/>
</dbReference>
<evidence type="ECO:0000256" key="2">
    <source>
        <dbReference type="PROSITE-ProRule" id="PRU00168"/>
    </source>
</evidence>
<dbReference type="Gene3D" id="1.10.840.10">
    <property type="entry name" value="Ras guanine-nucleotide exchange factors catalytic domain"/>
    <property type="match status" value="1"/>
</dbReference>
<evidence type="ECO:0000259" key="7">
    <source>
        <dbReference type="PROSITE" id="PS50212"/>
    </source>
</evidence>
<dbReference type="SMART" id="SM00049">
    <property type="entry name" value="DEP"/>
    <property type="match status" value="1"/>
</dbReference>
<dbReference type="SUPFAM" id="SSF51206">
    <property type="entry name" value="cAMP-binding domain-like"/>
    <property type="match status" value="2"/>
</dbReference>
<dbReference type="Gene3D" id="1.10.10.10">
    <property type="entry name" value="Winged helix-like DNA-binding domain superfamily/Winged helix DNA-binding domain"/>
    <property type="match status" value="1"/>
</dbReference>
<dbReference type="InterPro" id="IPR019804">
    <property type="entry name" value="Ras_G-nucl-exch_fac_CS"/>
</dbReference>
<proteinExistence type="predicted"/>
<dbReference type="SMR" id="A0A1I7SSY4"/>
<feature type="domain" description="DEP" evidence="6">
    <location>
        <begin position="287"/>
        <end position="351"/>
    </location>
</feature>
<dbReference type="InterPro" id="IPR000595">
    <property type="entry name" value="cNMP-bd_dom"/>
</dbReference>
<feature type="domain" description="Cyclic nucleotide-binding" evidence="5">
    <location>
        <begin position="443"/>
        <end position="544"/>
    </location>
</feature>
<dbReference type="Proteomes" id="UP000095284">
    <property type="component" value="Unplaced"/>
</dbReference>
<dbReference type="CDD" id="cd00155">
    <property type="entry name" value="RasGEF"/>
    <property type="match status" value="1"/>
</dbReference>
<evidence type="ECO:0000259" key="4">
    <source>
        <dbReference type="PROSITE" id="PS50009"/>
    </source>
</evidence>
<dbReference type="InterPro" id="IPR000651">
    <property type="entry name" value="Ras-like_Gua-exchang_fac_N"/>
</dbReference>
<dbReference type="InterPro" id="IPR023578">
    <property type="entry name" value="Ras_GEF_dom_sf"/>
</dbReference>
<protein>
    <submittedName>
        <fullName evidence="8">(pine wood nematode) hypothetical protein</fullName>
    </submittedName>
</protein>
<feature type="compositionally biased region" description="Polar residues" evidence="3">
    <location>
        <begin position="177"/>
        <end position="186"/>
    </location>
</feature>
<dbReference type="CDD" id="cd00038">
    <property type="entry name" value="CAP_ED"/>
    <property type="match status" value="2"/>
</dbReference>
<dbReference type="Pfam" id="PF00618">
    <property type="entry name" value="RasGEF_N"/>
    <property type="match status" value="1"/>
</dbReference>
<reference evidence="9" key="2">
    <citation type="submission" date="2020-08" db="EMBL/GenBank/DDBJ databases">
        <authorList>
            <person name="Kikuchi T."/>
        </authorList>
    </citation>
    <scope>NUCLEOTIDE SEQUENCE</scope>
    <source>
        <strain evidence="8">Ka4C1</strain>
    </source>
</reference>
<dbReference type="PROSITE" id="PS50009">
    <property type="entry name" value="RASGEF_CAT"/>
    <property type="match status" value="1"/>
</dbReference>
<dbReference type="PANTHER" id="PTHR23113">
    <property type="entry name" value="GUANINE NUCLEOTIDE EXCHANGE FACTOR"/>
    <property type="match status" value="1"/>
</dbReference>
<dbReference type="CDD" id="cd06224">
    <property type="entry name" value="REM"/>
    <property type="match status" value="1"/>
</dbReference>
<dbReference type="SMART" id="SM00100">
    <property type="entry name" value="cNMP"/>
    <property type="match status" value="2"/>
</dbReference>
<keyword evidence="1 2" id="KW-0344">Guanine-nucleotide releasing factor</keyword>
<dbReference type="InterPro" id="IPR014710">
    <property type="entry name" value="RmlC-like_jellyroll"/>
</dbReference>
<dbReference type="InterPro" id="IPR000591">
    <property type="entry name" value="DEP_dom"/>
</dbReference>
<dbReference type="Pfam" id="PF00617">
    <property type="entry name" value="RasGEF"/>
    <property type="match status" value="1"/>
</dbReference>
<dbReference type="GO" id="GO:0005886">
    <property type="term" value="C:plasma membrane"/>
    <property type="evidence" value="ECO:0007669"/>
    <property type="project" value="TreeGrafter"/>
</dbReference>
<dbReference type="WBParaSite" id="BXY_1615200.1">
    <property type="protein sequence ID" value="BXY_1615200.1"/>
    <property type="gene ID" value="BXY_1615200"/>
</dbReference>
<dbReference type="InterPro" id="IPR018490">
    <property type="entry name" value="cNMP-bd_dom_sf"/>
</dbReference>
<gene>
    <name evidence="8" type="ORF">BXYJ_LOCUS6863</name>
</gene>
<dbReference type="InterPro" id="IPR001895">
    <property type="entry name" value="RASGEF_cat_dom"/>
</dbReference>
<dbReference type="OrthoDB" id="21144at2759"/>
<evidence type="ECO:0000313" key="11">
    <source>
        <dbReference type="Proteomes" id="UP000659654"/>
    </source>
</evidence>
<dbReference type="EMBL" id="CAJFDI010000003">
    <property type="protein sequence ID" value="CAD5221809.1"/>
    <property type="molecule type" value="Genomic_DNA"/>
</dbReference>
<dbReference type="SMART" id="SM00147">
    <property type="entry name" value="RasGEF"/>
    <property type="match status" value="1"/>
</dbReference>
<dbReference type="Proteomes" id="UP000582659">
    <property type="component" value="Unassembled WGS sequence"/>
</dbReference>
<name>A0A1I7SSY4_BURXY</name>
<dbReference type="InterPro" id="IPR036964">
    <property type="entry name" value="RASGEF_cat_dom_sf"/>
</dbReference>
<dbReference type="SUPFAM" id="SSF54236">
    <property type="entry name" value="Ubiquitin-like"/>
    <property type="match status" value="1"/>
</dbReference>
<feature type="domain" description="Cyclic nucleotide-binding" evidence="5">
    <location>
        <begin position="22"/>
        <end position="132"/>
    </location>
</feature>
<dbReference type="PROSITE" id="PS50212">
    <property type="entry name" value="RASGEF_NTER"/>
    <property type="match status" value="1"/>
</dbReference>
<dbReference type="SUPFAM" id="SSF46785">
    <property type="entry name" value="Winged helix' DNA-binding domain"/>
    <property type="match status" value="1"/>
</dbReference>
<dbReference type="GO" id="GO:0007265">
    <property type="term" value="P:Ras protein signal transduction"/>
    <property type="evidence" value="ECO:0007669"/>
    <property type="project" value="TreeGrafter"/>
</dbReference>
<evidence type="ECO:0000256" key="1">
    <source>
        <dbReference type="ARBA" id="ARBA00022658"/>
    </source>
</evidence>
<evidence type="ECO:0000256" key="3">
    <source>
        <dbReference type="SAM" id="MobiDB-lite"/>
    </source>
</evidence>
<keyword evidence="11" id="KW-1185">Reference proteome</keyword>
<dbReference type="InterPro" id="IPR036388">
    <property type="entry name" value="WH-like_DNA-bd_sf"/>
</dbReference>
<dbReference type="PROSITE" id="PS00720">
    <property type="entry name" value="RASGEF"/>
    <property type="match status" value="1"/>
</dbReference>
<dbReference type="PROSITE" id="PS50186">
    <property type="entry name" value="DEP"/>
    <property type="match status" value="1"/>
</dbReference>
<evidence type="ECO:0000313" key="12">
    <source>
        <dbReference type="WBParaSite" id="BXY_1615200.1"/>
    </source>
</evidence>
<dbReference type="SMART" id="SM00229">
    <property type="entry name" value="RasGEFN"/>
    <property type="match status" value="1"/>
</dbReference>
<dbReference type="PRINTS" id="PR00103">
    <property type="entry name" value="CAMPKINASE"/>
</dbReference>
<dbReference type="PROSITE" id="PS50042">
    <property type="entry name" value="CNMP_BINDING_3"/>
    <property type="match status" value="2"/>
</dbReference>
<dbReference type="InterPro" id="IPR029071">
    <property type="entry name" value="Ubiquitin-like_domsf"/>
</dbReference>
<dbReference type="PANTHER" id="PTHR23113:SF327">
    <property type="entry name" value="EXCHANGE PROTEIN DIRECTLY ACTIVATED BY CAMP, ISOFORM E"/>
    <property type="match status" value="1"/>
</dbReference>
<dbReference type="Gene3D" id="1.10.8.1240">
    <property type="match status" value="1"/>
</dbReference>
<feature type="domain" description="N-terminal Ras-GEF" evidence="7">
    <location>
        <begin position="582"/>
        <end position="725"/>
    </location>
</feature>
<dbReference type="AlphaFoldDB" id="A0A1I7SSY4"/>
<organism evidence="10 12">
    <name type="scientific">Bursaphelenchus xylophilus</name>
    <name type="common">Pinewood nematode worm</name>
    <name type="synonym">Aphelenchoides xylophilus</name>
    <dbReference type="NCBI Taxonomy" id="6326"/>
    <lineage>
        <taxon>Eukaryota</taxon>
        <taxon>Metazoa</taxon>
        <taxon>Ecdysozoa</taxon>
        <taxon>Nematoda</taxon>
        <taxon>Chromadorea</taxon>
        <taxon>Rhabditida</taxon>
        <taxon>Tylenchina</taxon>
        <taxon>Tylenchomorpha</taxon>
        <taxon>Aphelenchoidea</taxon>
        <taxon>Aphelenchoididae</taxon>
        <taxon>Bursaphelenchus</taxon>
    </lineage>
</organism>
<sequence>MRVYLCWHSVPPMDTLLARIRRIRRLNEFSDSLLLHLLANSDYVPDRVAAGVILFQQGEVVSYWYLLLSGEVELYLPSDRETGFLGQHLTLLTAGALFGELNLYQHCCSARIHKTAEFVRLSQAQFLSLYRKHADHLQPYITVMEDLDTTPLPGPSAPVLQEKSSPRHLPKVPIPMTETNGVSTSDYRPPPPALNSSINPYNLNGMASELPEPTIKSNGVLHSKSIPFVPSNWEPPVNLFELSTSLSLDSRIMEAGLMLKRAMYYRAPNLIRERNLRRGDKTEVFYNAMSGAEMTSWLFSLWQQCAVNPVKKPTHLQMVGIWQTLLDHHIISHITNEEQFRDQNVFYKWSVSNDMFEDYFINRLSYNNMQFMPNSELVEVPDPYALPPPGCEPPLDDELLQMLFFLSTIGLDSMFKIILTKPPHERTNEELELVFEELLHVKALSHLSTMVKKELARVIGFEQHQHAGTVLFHQGTEGQSWYIILKGSVDVSIAGKGVVCTLQEGDDFGKLALVNDAPRAATITLRDDNSQFLRVDKENFNRILRDVEANTVRLKEHGQDVLVLEKINLKFDETQPINRNQCCYSVMAGLPEKMIEYVLETRIDALTSNGALDTFLEDFILTHIIFMPSNILCNYLKNYYATRGDITTLNGSDSIGSNEIINEKLSAKRRVITFITIWEFVLGIHFFLDPVANSFVEEMYCSVIEDANSLPNMESIVHQISRIRRARENVMIILSRHPTCVLDCGVYSLEAPAPNPILPIDICNQCIYFSDATMITLAVRMDKSAADIIKLTRGKVHFDHDDLYLVEVKSNGERVVYSPAEVSVTSMLSLNGRLYVVTKEEMNTLTSMTNQAGPSEAPNPSVLDIYNSADLANQLMTFHCQLFEATDEIELIFQVIGRNKFSGRSPANLDILLRRFNEVQFWVTTEILLSSTTAKRVANLKKLIKTAVYAKTNKDLMSLFAITLGLSNIAVSRLVQLWDKLPGKLRRQYAEFEALLDPSRNHRAYRLLVSKMEPPIIPFVPLLLKDLTFMHEGNKTYFGALVNFEKMHMIANVLRNFKGCKSRGPIVAESQKKSVNNLIRNLRVIDNQKRLMEISYQIEPPNRSNRP</sequence>
<dbReference type="Gene3D" id="3.10.20.90">
    <property type="entry name" value="Phosphatidylinositol 3-kinase Catalytic Subunit, Chain A, domain 1"/>
    <property type="match status" value="1"/>
</dbReference>
<dbReference type="SUPFAM" id="SSF48366">
    <property type="entry name" value="Ras GEF"/>
    <property type="match status" value="1"/>
</dbReference>
<dbReference type="Gene3D" id="1.20.870.10">
    <property type="entry name" value="Son of sevenless (SoS) protein Chain: S domain 1"/>
    <property type="match status" value="1"/>
</dbReference>
<dbReference type="InterPro" id="IPR008937">
    <property type="entry name" value="Ras-like_GEF"/>
</dbReference>